<dbReference type="GO" id="GO:0016829">
    <property type="term" value="F:lyase activity"/>
    <property type="evidence" value="ECO:0007669"/>
    <property type="project" value="UniProtKB-KW"/>
</dbReference>
<dbReference type="GO" id="GO:0018773">
    <property type="term" value="F:acetylpyruvate hydrolase activity"/>
    <property type="evidence" value="ECO:0007669"/>
    <property type="project" value="TreeGrafter"/>
</dbReference>
<dbReference type="Gene3D" id="3.90.850.10">
    <property type="entry name" value="Fumarylacetoacetase-like, C-terminal domain"/>
    <property type="match status" value="1"/>
</dbReference>
<comment type="similarity">
    <text evidence="1">Belongs to the FAH family.</text>
</comment>
<dbReference type="RefSeq" id="WP_052650954.1">
    <property type="nucleotide sequence ID" value="NZ_CCXS01000001.1"/>
</dbReference>
<evidence type="ECO:0000313" key="5">
    <source>
        <dbReference type="Proteomes" id="UP000043699"/>
    </source>
</evidence>
<keyword evidence="2" id="KW-0479">Metal-binding</keyword>
<dbReference type="Pfam" id="PF01557">
    <property type="entry name" value="FAA_hydrolase"/>
    <property type="match status" value="1"/>
</dbReference>
<evidence type="ECO:0000313" key="4">
    <source>
        <dbReference type="EMBL" id="CEG22239.1"/>
    </source>
</evidence>
<organism evidence="4 5">
    <name type="scientific">Planococcus massiliensis</name>
    <dbReference type="NCBI Taxonomy" id="1499687"/>
    <lineage>
        <taxon>Bacteria</taxon>
        <taxon>Bacillati</taxon>
        <taxon>Bacillota</taxon>
        <taxon>Bacilli</taxon>
        <taxon>Bacillales</taxon>
        <taxon>Caryophanaceae</taxon>
        <taxon>Planococcus</taxon>
    </lineage>
</organism>
<dbReference type="EMBL" id="CCXS01000001">
    <property type="protein sequence ID" value="CEG22239.1"/>
    <property type="molecule type" value="Genomic_DNA"/>
</dbReference>
<dbReference type="GO" id="GO:0019752">
    <property type="term" value="P:carboxylic acid metabolic process"/>
    <property type="evidence" value="ECO:0007669"/>
    <property type="project" value="UniProtKB-ARBA"/>
</dbReference>
<gene>
    <name evidence="4" type="ORF">BN1080_01161</name>
</gene>
<dbReference type="SUPFAM" id="SSF56529">
    <property type="entry name" value="FAH"/>
    <property type="match status" value="1"/>
</dbReference>
<keyword evidence="5" id="KW-1185">Reference proteome</keyword>
<dbReference type="OrthoDB" id="9805307at2"/>
<reference evidence="4 5" key="1">
    <citation type="submission" date="2014-09" db="EMBL/GenBank/DDBJ databases">
        <authorList>
            <person name="Urmite Genomes Urmite Genomes"/>
        </authorList>
    </citation>
    <scope>NUCLEOTIDE SEQUENCE [LARGE SCALE GENOMIC DNA]</scope>
    <source>
        <strain evidence="4 5">ES2</strain>
    </source>
</reference>
<keyword evidence="4" id="KW-0456">Lyase</keyword>
<dbReference type="FunFam" id="3.90.850.10:FF:000002">
    <property type="entry name" value="2-hydroxyhepta-2,4-diene-1,7-dioate isomerase"/>
    <property type="match status" value="1"/>
</dbReference>
<dbReference type="GO" id="GO:0046872">
    <property type="term" value="F:metal ion binding"/>
    <property type="evidence" value="ECO:0007669"/>
    <property type="project" value="UniProtKB-KW"/>
</dbReference>
<protein>
    <submittedName>
        <fullName evidence="4">Ureidoglycolate lyase</fullName>
    </submittedName>
</protein>
<dbReference type="InterPro" id="IPR036663">
    <property type="entry name" value="Fumarylacetoacetase_C_sf"/>
</dbReference>
<dbReference type="Proteomes" id="UP000043699">
    <property type="component" value="Unassembled WGS sequence"/>
</dbReference>
<accession>A0A098EIX4</accession>
<dbReference type="AlphaFoldDB" id="A0A098EIX4"/>
<proteinExistence type="inferred from homology"/>
<feature type="domain" description="Fumarylacetoacetase-like C-terminal" evidence="3">
    <location>
        <begin position="94"/>
        <end position="297"/>
    </location>
</feature>
<name>A0A098EIX4_9BACL</name>
<dbReference type="GO" id="GO:0016853">
    <property type="term" value="F:isomerase activity"/>
    <property type="evidence" value="ECO:0007669"/>
    <property type="project" value="UniProtKB-ARBA"/>
</dbReference>
<sequence length="299" mass="33029">MKLLSFRYQEEERFGPKVKKEEAVWDVLAIQKELEVLPSFPATLIEGIPQGMEFVEQMRKLSEAAKASENPDQFKLSFSDIEWLAPISKTPKNVICVGKNYTEHIKEMGGDGPVDLVVFTKAPHTIAADEQTVSVHSDLTDAYDYEGELAVVIGKPGKSIPKQMAYDYVFGYTIANDLTARDLQEKHQQFFLGKSLEGSCPMGPYLVTKDEIPQSQNLSIVTKVNDEVRQNGNTGDMIRRVDDLVSEISKYVPLEAGDVILTGTPSGVGKGYNPPKFLKAGDTIKVSIESIGTLVTHLS</sequence>
<dbReference type="PANTHER" id="PTHR11820:SF7">
    <property type="entry name" value="ACYLPYRUVASE FAHD1, MITOCHONDRIAL"/>
    <property type="match status" value="1"/>
</dbReference>
<evidence type="ECO:0000259" key="3">
    <source>
        <dbReference type="Pfam" id="PF01557"/>
    </source>
</evidence>
<dbReference type="STRING" id="1499687.BN1080_01161"/>
<dbReference type="InterPro" id="IPR011234">
    <property type="entry name" value="Fumarylacetoacetase-like_C"/>
</dbReference>
<evidence type="ECO:0000256" key="1">
    <source>
        <dbReference type="ARBA" id="ARBA00010211"/>
    </source>
</evidence>
<dbReference type="PANTHER" id="PTHR11820">
    <property type="entry name" value="ACYLPYRUVASE"/>
    <property type="match status" value="1"/>
</dbReference>
<evidence type="ECO:0000256" key="2">
    <source>
        <dbReference type="ARBA" id="ARBA00022723"/>
    </source>
</evidence>